<protein>
    <submittedName>
        <fullName evidence="2">Uncharacterized protein</fullName>
    </submittedName>
</protein>
<comment type="caution">
    <text evidence="2">The sequence shown here is derived from an EMBL/GenBank/DDBJ whole genome shotgun (WGS) entry which is preliminary data.</text>
</comment>
<dbReference type="Proteomes" id="UP000710849">
    <property type="component" value="Unassembled WGS sequence"/>
</dbReference>
<reference evidence="2 3" key="1">
    <citation type="journal article" date="2020" name="Genome Biol. Evol.">
        <title>Comparative genomics of Sclerotiniaceae.</title>
        <authorList>
            <person name="Valero Jimenez C.A."/>
            <person name="Steentjes M."/>
            <person name="Scholten O.E."/>
            <person name="Van Kan J.A.L."/>
        </authorList>
    </citation>
    <scope>NUCLEOTIDE SEQUENCE [LARGE SCALE GENOMIC DNA]</scope>
    <source>
        <strain evidence="2 3">MUCL 94</strain>
    </source>
</reference>
<keyword evidence="1" id="KW-1133">Transmembrane helix</keyword>
<feature type="transmembrane region" description="Helical" evidence="1">
    <location>
        <begin position="53"/>
        <end position="76"/>
    </location>
</feature>
<gene>
    <name evidence="2" type="ORF">EAE97_007292</name>
</gene>
<dbReference type="AlphaFoldDB" id="A0A9P5ING5"/>
<dbReference type="RefSeq" id="XP_038731292.1">
    <property type="nucleotide sequence ID" value="XM_038877807.1"/>
</dbReference>
<organism evidence="2 3">
    <name type="scientific">Botrytis byssoidea</name>
    <dbReference type="NCBI Taxonomy" id="139641"/>
    <lineage>
        <taxon>Eukaryota</taxon>
        <taxon>Fungi</taxon>
        <taxon>Dikarya</taxon>
        <taxon>Ascomycota</taxon>
        <taxon>Pezizomycotina</taxon>
        <taxon>Leotiomycetes</taxon>
        <taxon>Helotiales</taxon>
        <taxon>Sclerotiniaceae</taxon>
        <taxon>Botrytis</taxon>
    </lineage>
</organism>
<keyword evidence="1" id="KW-0812">Transmembrane</keyword>
<keyword evidence="3" id="KW-1185">Reference proteome</keyword>
<evidence type="ECO:0000313" key="3">
    <source>
        <dbReference type="Proteomes" id="UP000710849"/>
    </source>
</evidence>
<name>A0A9P5ING5_9HELO</name>
<sequence>MRLKTSNPASYRPNIEELPNPSLSIKYILSNSSSQCFVAHLIFKPDFQNLSDIIIIIIIVVVIMIFAISTIIIASLKIKEPEPDMQQNKRRVKATIFRNQKSSLGRISIYQRSTSTADH</sequence>
<dbReference type="GeneID" id="62150881"/>
<dbReference type="EMBL" id="RCSW01000014">
    <property type="protein sequence ID" value="KAF7939212.1"/>
    <property type="molecule type" value="Genomic_DNA"/>
</dbReference>
<keyword evidence="1" id="KW-0472">Membrane</keyword>
<proteinExistence type="predicted"/>
<evidence type="ECO:0000313" key="2">
    <source>
        <dbReference type="EMBL" id="KAF7939212.1"/>
    </source>
</evidence>
<accession>A0A9P5ING5</accession>
<evidence type="ECO:0000256" key="1">
    <source>
        <dbReference type="SAM" id="Phobius"/>
    </source>
</evidence>